<dbReference type="SUPFAM" id="SSF56672">
    <property type="entry name" value="DNA/RNA polymerases"/>
    <property type="match status" value="1"/>
</dbReference>
<dbReference type="InterPro" id="IPR041588">
    <property type="entry name" value="Integrase_H2C2"/>
</dbReference>
<dbReference type="Proteomes" id="UP001591681">
    <property type="component" value="Unassembled WGS sequence"/>
</dbReference>
<feature type="region of interest" description="Disordered" evidence="3">
    <location>
        <begin position="1"/>
        <end position="23"/>
    </location>
</feature>
<feature type="region of interest" description="Disordered" evidence="3">
    <location>
        <begin position="89"/>
        <end position="109"/>
    </location>
</feature>
<dbReference type="Gene3D" id="3.30.70.270">
    <property type="match status" value="1"/>
</dbReference>
<feature type="domain" description="Integrase catalytic" evidence="4">
    <location>
        <begin position="1616"/>
        <end position="1802"/>
    </location>
</feature>
<evidence type="ECO:0000259" key="4">
    <source>
        <dbReference type="PROSITE" id="PS50994"/>
    </source>
</evidence>
<dbReference type="InterPro" id="IPR001584">
    <property type="entry name" value="Integrase_cat-core"/>
</dbReference>
<dbReference type="EMBL" id="JBHFQA010000009">
    <property type="protein sequence ID" value="KAL2093214.1"/>
    <property type="molecule type" value="Genomic_DNA"/>
</dbReference>
<feature type="compositionally biased region" description="Polar residues" evidence="3">
    <location>
        <begin position="95"/>
        <end position="104"/>
    </location>
</feature>
<proteinExistence type="inferred from homology"/>
<reference evidence="5 6" key="1">
    <citation type="submission" date="2024-09" db="EMBL/GenBank/DDBJ databases">
        <title>A chromosome-level genome assembly of Gray's grenadier anchovy, Coilia grayii.</title>
        <authorList>
            <person name="Fu Z."/>
        </authorList>
    </citation>
    <scope>NUCLEOTIDE SEQUENCE [LARGE SCALE GENOMIC DNA]</scope>
    <source>
        <strain evidence="5">G4</strain>
        <tissue evidence="5">Muscle</tissue>
    </source>
</reference>
<feature type="compositionally biased region" description="Low complexity" evidence="3">
    <location>
        <begin position="39"/>
        <end position="52"/>
    </location>
</feature>
<dbReference type="Gene3D" id="3.10.10.10">
    <property type="entry name" value="HIV Type 1 Reverse Transcriptase, subunit A, domain 1"/>
    <property type="match status" value="1"/>
</dbReference>
<dbReference type="InterPro" id="IPR000477">
    <property type="entry name" value="RT_dom"/>
</dbReference>
<comment type="similarity">
    <text evidence="1">Belongs to the beta type-B retroviral polymerase family. HERV class-II K(HML-2) pol subfamily.</text>
</comment>
<dbReference type="GO" id="GO:0004523">
    <property type="term" value="F:RNA-DNA hybrid ribonuclease activity"/>
    <property type="evidence" value="ECO:0007669"/>
    <property type="project" value="UniProtKB-EC"/>
</dbReference>
<evidence type="ECO:0000313" key="5">
    <source>
        <dbReference type="EMBL" id="KAL2093214.1"/>
    </source>
</evidence>
<dbReference type="GO" id="GO:0006259">
    <property type="term" value="P:DNA metabolic process"/>
    <property type="evidence" value="ECO:0007669"/>
    <property type="project" value="UniProtKB-ARBA"/>
</dbReference>
<evidence type="ECO:0000256" key="1">
    <source>
        <dbReference type="ARBA" id="ARBA00010879"/>
    </source>
</evidence>
<dbReference type="PANTHER" id="PTHR47331">
    <property type="entry name" value="PHD-TYPE DOMAIN-CONTAINING PROTEIN"/>
    <property type="match status" value="1"/>
</dbReference>
<evidence type="ECO:0000256" key="3">
    <source>
        <dbReference type="SAM" id="MobiDB-lite"/>
    </source>
</evidence>
<feature type="compositionally biased region" description="Basic and acidic residues" evidence="3">
    <location>
        <begin position="492"/>
        <end position="503"/>
    </location>
</feature>
<dbReference type="Gene3D" id="3.30.420.10">
    <property type="entry name" value="Ribonuclease H-like superfamily/Ribonuclease H"/>
    <property type="match status" value="1"/>
</dbReference>
<sequence>MWPYEKRDVPPLTDARPRRQMRPPAWVADYEVTLPAYGRPPSAAAASRQRSPLMQEPYYSPERPSEMLPLHPPLSKQWTPSLGVYPEYPKESVYSGPQHQSTPDPLSARLASEVSPAILEELRQMREDNRRLQLTMMEMQRQFTANKGSLPKPPEDAAALSQPLAAPPVNPSPPSVPMHAVVNQEEDEGDQPLPPPQLAKEDPVHQPSTTILPTSLVAELTTCLKRMGMVPEQPSRVPTPQYYEPYAGSFISAEGPEHFQQPPAPPARSTFHVPLQPIPHHDQRHEDISSHQYRESVYRGPKPNIPDFKRGDPREFARLKLSLENLLPTDATERFKYQILIDHLKFEDALLIADSYTNSPQPYTDTMASLIEHYGQPHQLALRRIADLMEAPNIRSHDAAAFKRFALRVRALVGMLDQLGDTGQTELQCGSHVSRLMSKLPPDLRAEFMRYVHPLRIRVPTLLDFADWLEYELKVQEYGCGTLLWEGKDAAEVNKERRKDSKSTKPTTVLHGAEQPSSGTPASEPLTSVASPPNKVTLSCPYCVNAQHYLNQCTNFSQLTNEQQSAWIKSNRRCWRCARSHQAAQCRLKARCRTCGGRHLDALHDLNPKPAQTDSSCLVSSTANEVLYINRRPGCGQVLLKVTKVVLHNGDKAMETYAILDDGSERTMLLQAAAKELNLHGESEQLTLRTVRQDVRVLQGMSVSFTISPAGQPRRTFQIQRAFTADQLGLAEHSQPVKMLQRRYKHLKGLPLHPMDGVQPTVLIGSDYPHLITPVEPVRLGPPGGPAAVKTRLGWTIQGPTSVIRQHLQPQQCLHIGIQSPADQLRHHVEKLWQMDVLPYRNERMVTRSKQDQEAVDLLEARTVRVDVNGVQRYATPLLRVKDMPCLHTSKEAVLANLRSTERRLLKDPARAASYRSEISKLEQAGYVVKIAEDVLNKSAESWFIPHHMVTHNGKDRIVFNCSFTYKGQNLNELLVPGPTLTSSLLGVLLRFREHAIAISSDIKGMFHQVRLLPKDRPLLRFLWRDLVREVPPSVYEWQVLPFGTTCSPCCATYALQKHVADHSLPEEDVRVSIERCFYVDNHLQSLSSTEEARQLVNKLKALLATGGFELRQWASNVPKVISHLPTEVRSESSELWLTDSQEDPQELALGYKCRFMDSLTPTMRNIYSTLARLYDPLGFLIPFTTRAKVIVQHLWKKEREWDDPSLPEDILKAWLSWKDELQSLPDIVLPRCYTSPLLDDPRSIRSLHIFCDASEKAYGSVAYLHTEFPGHRVEVAFLTARSRVAPKRQQTMPRLELCAALTGAQLAALLQRELTLKLHDVILWTDSTTVLTWLQSDSCRFKVFVGTRVAEIQEMTNPQAWRYVDSTNNPADDITRGQTLNELAGEKSRWSYGPAFLYLSPQHWPIKPETEPVDEAELRKATFCGSITTASFPLLPDTSQFTSFKDLVESVVQARHGAVGDQSTPTAEAYQNAERDLLRLVQADCFAEDLEHLSNSKPVPSTSRLITLAPEYDPELQLIRVGGRLRRSDLLESEAINPIVLDPAHQVTKLIIQRADRDLCHPGSERLFAELRRKYWILRGREAVKRHQHSCPDCQRWRAKPTVPQMADLPPARLRLMKPPFFSTGVDCFGPFNVRVGRRTEKRWGILFKCLTTRAVHIDVLSSLDTDSFLMALRRFISRRGKPAELLSDRGTNFRGGERELHDSFKALHSTLQSELAKHQVRFLFNPPGAPHFGGVWEREIRSIKSALYATIQSRTVTEEVLRTVLIEVEGILNSKPLGYVSSDVADLDPVTPNMLLMGRHDPCLPQVVYTDSELLSQRRWRHTQVLADQFWKHFMRHYLPSLQTRAKWQRDTTPMQPGAVAMVVDPQLPRALWPVGYVTRVISSADGRIRAAEISVKDRTYTRPVARLVPLPALPDMAPENSPSLG</sequence>
<feature type="region of interest" description="Disordered" evidence="3">
    <location>
        <begin position="290"/>
        <end position="311"/>
    </location>
</feature>
<dbReference type="InterPro" id="IPR008042">
    <property type="entry name" value="Retrotrans_Pao"/>
</dbReference>
<dbReference type="PROSITE" id="PS50994">
    <property type="entry name" value="INTEGRASE"/>
    <property type="match status" value="1"/>
</dbReference>
<dbReference type="Pfam" id="PF05380">
    <property type="entry name" value="Peptidase_A17"/>
    <property type="match status" value="1"/>
</dbReference>
<dbReference type="InterPro" id="IPR043502">
    <property type="entry name" value="DNA/RNA_pol_sf"/>
</dbReference>
<dbReference type="PANTHER" id="PTHR47331:SF5">
    <property type="entry name" value="RIBONUCLEASE H"/>
    <property type="match status" value="1"/>
</dbReference>
<name>A0ABD1K254_9TELE</name>
<dbReference type="InterPro" id="IPR012337">
    <property type="entry name" value="RNaseH-like_sf"/>
</dbReference>
<comment type="caution">
    <text evidence="5">The sequence shown here is derived from an EMBL/GenBank/DDBJ whole genome shotgun (WGS) entry which is preliminary data.</text>
</comment>
<feature type="region of interest" description="Disordered" evidence="3">
    <location>
        <begin position="37"/>
        <end position="65"/>
    </location>
</feature>
<evidence type="ECO:0000313" key="6">
    <source>
        <dbReference type="Proteomes" id="UP001591681"/>
    </source>
</evidence>
<protein>
    <recommendedName>
        <fullName evidence="2">ribonuclease H</fullName>
        <ecNumber evidence="2">3.1.26.4</ecNumber>
    </recommendedName>
</protein>
<dbReference type="Pfam" id="PF17921">
    <property type="entry name" value="Integrase_H2C2"/>
    <property type="match status" value="1"/>
</dbReference>
<organism evidence="5 6">
    <name type="scientific">Coilia grayii</name>
    <name type="common">Gray's grenadier anchovy</name>
    <dbReference type="NCBI Taxonomy" id="363190"/>
    <lineage>
        <taxon>Eukaryota</taxon>
        <taxon>Metazoa</taxon>
        <taxon>Chordata</taxon>
        <taxon>Craniata</taxon>
        <taxon>Vertebrata</taxon>
        <taxon>Euteleostomi</taxon>
        <taxon>Actinopterygii</taxon>
        <taxon>Neopterygii</taxon>
        <taxon>Teleostei</taxon>
        <taxon>Clupei</taxon>
        <taxon>Clupeiformes</taxon>
        <taxon>Clupeoidei</taxon>
        <taxon>Engraulidae</taxon>
        <taxon>Coilinae</taxon>
        <taxon>Coilia</taxon>
    </lineage>
</organism>
<feature type="compositionally biased region" description="Polar residues" evidence="3">
    <location>
        <begin position="515"/>
        <end position="530"/>
    </location>
</feature>
<keyword evidence="6" id="KW-1185">Reference proteome</keyword>
<feature type="region of interest" description="Disordered" evidence="3">
    <location>
        <begin position="146"/>
        <end position="209"/>
    </location>
</feature>
<evidence type="ECO:0000256" key="2">
    <source>
        <dbReference type="ARBA" id="ARBA00012180"/>
    </source>
</evidence>
<gene>
    <name evidence="5" type="ORF">ACEWY4_010526</name>
</gene>
<accession>A0ABD1K254</accession>
<dbReference type="InterPro" id="IPR043128">
    <property type="entry name" value="Rev_trsase/Diguanyl_cyclase"/>
</dbReference>
<dbReference type="EC" id="3.1.26.4" evidence="2"/>
<dbReference type="InterPro" id="IPR036397">
    <property type="entry name" value="RNaseH_sf"/>
</dbReference>
<feature type="compositionally biased region" description="Pro residues" evidence="3">
    <location>
        <begin position="165"/>
        <end position="176"/>
    </location>
</feature>
<dbReference type="Pfam" id="PF00078">
    <property type="entry name" value="RVT_1"/>
    <property type="match status" value="1"/>
</dbReference>
<feature type="region of interest" description="Disordered" evidence="3">
    <location>
        <begin position="492"/>
        <end position="530"/>
    </location>
</feature>
<dbReference type="InterPro" id="IPR040676">
    <property type="entry name" value="DUF5641"/>
</dbReference>
<dbReference type="SUPFAM" id="SSF53098">
    <property type="entry name" value="Ribonuclease H-like"/>
    <property type="match status" value="1"/>
</dbReference>
<dbReference type="Pfam" id="PF18701">
    <property type="entry name" value="DUF5641"/>
    <property type="match status" value="1"/>
</dbReference>
<dbReference type="CDD" id="cd01644">
    <property type="entry name" value="RT_pepA17"/>
    <property type="match status" value="1"/>
</dbReference>